<dbReference type="GO" id="GO:0003677">
    <property type="term" value="F:DNA binding"/>
    <property type="evidence" value="ECO:0007669"/>
    <property type="project" value="UniProtKB-KW"/>
</dbReference>
<dbReference type="EMBL" id="MKQR01000015">
    <property type="protein sequence ID" value="OLR92797.1"/>
    <property type="molecule type" value="Genomic_DNA"/>
</dbReference>
<evidence type="ECO:0000313" key="5">
    <source>
        <dbReference type="EMBL" id="OLR92797.1"/>
    </source>
</evidence>
<dbReference type="STRING" id="1193682.BJP25_19400"/>
<dbReference type="PANTHER" id="PTHR33204">
    <property type="entry name" value="TRANSCRIPTIONAL REGULATOR, MARR FAMILY"/>
    <property type="match status" value="1"/>
</dbReference>
<dbReference type="OrthoDB" id="370168at2"/>
<dbReference type="RefSeq" id="WP_075975408.1">
    <property type="nucleotide sequence ID" value="NZ_MKQR01000015.1"/>
</dbReference>
<evidence type="ECO:0000256" key="3">
    <source>
        <dbReference type="ARBA" id="ARBA00023163"/>
    </source>
</evidence>
<evidence type="ECO:0000313" key="6">
    <source>
        <dbReference type="Proteomes" id="UP000186040"/>
    </source>
</evidence>
<name>A0A1Q9LL80_9PSEU</name>
<evidence type="ECO:0000256" key="2">
    <source>
        <dbReference type="ARBA" id="ARBA00023125"/>
    </source>
</evidence>
<dbReference type="InterPro" id="IPR002577">
    <property type="entry name" value="HTH_HxlR"/>
</dbReference>
<comment type="caution">
    <text evidence="5">The sequence shown here is derived from an EMBL/GenBank/DDBJ whole genome shotgun (WGS) entry which is preliminary data.</text>
</comment>
<dbReference type="PROSITE" id="PS51118">
    <property type="entry name" value="HTH_HXLR"/>
    <property type="match status" value="1"/>
</dbReference>
<dbReference type="Pfam" id="PF01638">
    <property type="entry name" value="HxlR"/>
    <property type="match status" value="1"/>
</dbReference>
<keyword evidence="2" id="KW-0238">DNA-binding</keyword>
<dbReference type="Gene3D" id="1.10.10.10">
    <property type="entry name" value="Winged helix-like DNA-binding domain superfamily/Winged helix DNA-binding domain"/>
    <property type="match status" value="1"/>
</dbReference>
<feature type="domain" description="HTH hxlR-type" evidence="4">
    <location>
        <begin position="11"/>
        <end position="105"/>
    </location>
</feature>
<dbReference type="InterPro" id="IPR036390">
    <property type="entry name" value="WH_DNA-bd_sf"/>
</dbReference>
<organism evidence="5 6">
    <name type="scientific">Actinokineospora bangkokensis</name>
    <dbReference type="NCBI Taxonomy" id="1193682"/>
    <lineage>
        <taxon>Bacteria</taxon>
        <taxon>Bacillati</taxon>
        <taxon>Actinomycetota</taxon>
        <taxon>Actinomycetes</taxon>
        <taxon>Pseudonocardiales</taxon>
        <taxon>Pseudonocardiaceae</taxon>
        <taxon>Actinokineospora</taxon>
    </lineage>
</organism>
<keyword evidence="6" id="KW-1185">Reference proteome</keyword>
<keyword evidence="3" id="KW-0804">Transcription</keyword>
<evidence type="ECO:0000256" key="1">
    <source>
        <dbReference type="ARBA" id="ARBA00023015"/>
    </source>
</evidence>
<proteinExistence type="predicted"/>
<dbReference type="PANTHER" id="PTHR33204:SF37">
    <property type="entry name" value="HTH-TYPE TRANSCRIPTIONAL REGULATOR YODB"/>
    <property type="match status" value="1"/>
</dbReference>
<dbReference type="InterPro" id="IPR036388">
    <property type="entry name" value="WH-like_DNA-bd_sf"/>
</dbReference>
<reference evidence="5 6" key="1">
    <citation type="submission" date="2016-10" db="EMBL/GenBank/DDBJ databases">
        <title>The Draft Genome Sequence of Actinokineospora bangkokensis 44EHWT reveals the biosynthetic pathway of antifungal compounds Thailandins with unusual extender unit butylmalonyl-CoA.</title>
        <authorList>
            <person name="Greule A."/>
            <person name="Intra B."/>
            <person name="Flemming S."/>
            <person name="Rommel M.G."/>
            <person name="Panbangred W."/>
            <person name="Bechthold A."/>
        </authorList>
    </citation>
    <scope>NUCLEOTIDE SEQUENCE [LARGE SCALE GENOMIC DNA]</scope>
    <source>
        <strain evidence="5 6">44EHW</strain>
    </source>
</reference>
<evidence type="ECO:0000259" key="4">
    <source>
        <dbReference type="PROSITE" id="PS51118"/>
    </source>
</evidence>
<dbReference type="SUPFAM" id="SSF46785">
    <property type="entry name" value="Winged helix' DNA-binding domain"/>
    <property type="match status" value="1"/>
</dbReference>
<dbReference type="AlphaFoldDB" id="A0A1Q9LL80"/>
<sequence>MSATEPLGADCHVRLGADLIRHTWDAVVLTVLRSGPARRGDLIARIGGVSDKVVHQSLERLRAHGLVVRSSPRGRYELTAVGSSFAGGPLLALARWAEEHRDDLHAAGGPA</sequence>
<accession>A0A1Q9LL80</accession>
<protein>
    <recommendedName>
        <fullName evidence="4">HTH hxlR-type domain-containing protein</fullName>
    </recommendedName>
</protein>
<gene>
    <name evidence="5" type="ORF">BJP25_19400</name>
</gene>
<dbReference type="Proteomes" id="UP000186040">
    <property type="component" value="Unassembled WGS sequence"/>
</dbReference>
<keyword evidence="1" id="KW-0805">Transcription regulation</keyword>